<proteinExistence type="predicted"/>
<keyword evidence="2" id="KW-0436">Ligase</keyword>
<evidence type="ECO:0000313" key="2">
    <source>
        <dbReference type="EMBL" id="MBU5677063.1"/>
    </source>
</evidence>
<accession>A0ABS6G3K2</accession>
<sequence length="219" mass="25268">MNNRYRAFCSWSGGKDSCLALYRALEKGIKVEYLFTMLNEDGSRSRGHGLKPEIIKKYAELLDIDFIHGMATWGGYEKAFKEKMSILESKGINMGIFGDIDILAHREWLLETFKDTDIEVFHPLWGEQRKAIIEEFVDRGFKSIINTVNGEKLSKEYLGRLFDKTLITELEELGIDACGENGEFHTVVIDGPIFKEALKLKEKDIIQVDKYWMLDLELE</sequence>
<evidence type="ECO:0000259" key="1">
    <source>
        <dbReference type="Pfam" id="PF01902"/>
    </source>
</evidence>
<dbReference type="CDD" id="cd01994">
    <property type="entry name" value="AANH_PF0828-like"/>
    <property type="match status" value="1"/>
</dbReference>
<dbReference type="PANTHER" id="PTHR12196:SF2">
    <property type="entry name" value="DIPHTHINE--AMMONIA LIGASE"/>
    <property type="match status" value="1"/>
</dbReference>
<comment type="caution">
    <text evidence="2">The sequence shown here is derived from an EMBL/GenBank/DDBJ whole genome shotgun (WGS) entry which is preliminary data.</text>
</comment>
<dbReference type="InterPro" id="IPR002761">
    <property type="entry name" value="Diphthami_syn_dom"/>
</dbReference>
<dbReference type="PIRSF" id="PIRSF039123">
    <property type="entry name" value="Diphthamide_synthase"/>
    <property type="match status" value="1"/>
</dbReference>
<feature type="domain" description="Diphthamide synthase" evidence="1">
    <location>
        <begin position="9"/>
        <end position="217"/>
    </location>
</feature>
<dbReference type="EC" id="6.3.1.14" evidence="2"/>
<dbReference type="GO" id="GO:0017178">
    <property type="term" value="F:diphthine-ammonia ligase activity"/>
    <property type="evidence" value="ECO:0007669"/>
    <property type="project" value="UniProtKB-EC"/>
</dbReference>
<dbReference type="EMBL" id="JAHLQK010000004">
    <property type="protein sequence ID" value="MBU5677063.1"/>
    <property type="molecule type" value="Genomic_DNA"/>
</dbReference>
<keyword evidence="3" id="KW-1185">Reference proteome</keyword>
<reference evidence="2 3" key="1">
    <citation type="submission" date="2021-06" db="EMBL/GenBank/DDBJ databases">
        <authorList>
            <person name="Sun Q."/>
            <person name="Li D."/>
        </authorList>
    </citation>
    <scope>NUCLEOTIDE SEQUENCE [LARGE SCALE GENOMIC DNA]</scope>
    <source>
        <strain evidence="2 3">MSJ-5</strain>
    </source>
</reference>
<dbReference type="PANTHER" id="PTHR12196">
    <property type="entry name" value="DOMAIN OF UNKNOWN FUNCTION 71 DUF71 -CONTAINING PROTEIN"/>
    <property type="match status" value="1"/>
</dbReference>
<gene>
    <name evidence="2" type="ORF">KQI88_11640</name>
</gene>
<protein>
    <submittedName>
        <fullName evidence="2">Diphthine--ammonia ligase</fullName>
        <ecNumber evidence="2">6.3.1.14</ecNumber>
    </submittedName>
</protein>
<dbReference type="Proteomes" id="UP000779508">
    <property type="component" value="Unassembled WGS sequence"/>
</dbReference>
<dbReference type="NCBIfam" id="TIGR00290">
    <property type="entry name" value="MJ0570_dom"/>
    <property type="match status" value="1"/>
</dbReference>
<dbReference type="InterPro" id="IPR030662">
    <property type="entry name" value="DPH6/MJ0570"/>
</dbReference>
<dbReference type="RefSeq" id="WP_216417490.1">
    <property type="nucleotide sequence ID" value="NZ_JAHLQK010000004.1"/>
</dbReference>
<evidence type="ECO:0000313" key="3">
    <source>
        <dbReference type="Proteomes" id="UP000779508"/>
    </source>
</evidence>
<name>A0ABS6G3K2_9FIRM</name>
<dbReference type="Pfam" id="PF01902">
    <property type="entry name" value="Diphthami_syn_2"/>
    <property type="match status" value="1"/>
</dbReference>
<organism evidence="2 3">
    <name type="scientific">Alkaliphilus flagellatus</name>
    <dbReference type="NCBI Taxonomy" id="2841507"/>
    <lineage>
        <taxon>Bacteria</taxon>
        <taxon>Bacillati</taxon>
        <taxon>Bacillota</taxon>
        <taxon>Clostridia</taxon>
        <taxon>Peptostreptococcales</taxon>
        <taxon>Natronincolaceae</taxon>
        <taxon>Alkaliphilus</taxon>
    </lineage>
</organism>